<dbReference type="NCBIfam" id="NF045841">
    <property type="entry name" value="Ig_SerProt_MIP"/>
    <property type="match status" value="1"/>
</dbReference>
<dbReference type="PRINTS" id="PR00840">
    <property type="entry name" value="Y06768FAMILY"/>
</dbReference>
<proteinExistence type="predicted"/>
<comment type="caution">
    <text evidence="3">The sequence shown here is derived from an EMBL/GenBank/DDBJ whole genome shotgun (WGS) entry which is preliminary data.</text>
</comment>
<organism evidence="3 4">
    <name type="scientific">Candidatus Mycoplasma haematobovis</name>
    <dbReference type="NCBI Taxonomy" id="432608"/>
    <lineage>
        <taxon>Bacteria</taxon>
        <taxon>Bacillati</taxon>
        <taxon>Mycoplasmatota</taxon>
        <taxon>Mollicutes</taxon>
        <taxon>Mycoplasmataceae</taxon>
        <taxon>Mycoplasma</taxon>
    </lineage>
</organism>
<dbReference type="AlphaFoldDB" id="A0A1A9QFD6"/>
<dbReference type="InterPro" id="IPR009003">
    <property type="entry name" value="Peptidase_S1_PA"/>
</dbReference>
<dbReference type="RefSeq" id="WP_187150259.1">
    <property type="nucleotide sequence ID" value="NZ_LWUJ01000011.1"/>
</dbReference>
<dbReference type="Proteomes" id="UP000077623">
    <property type="component" value="Unassembled WGS sequence"/>
</dbReference>
<evidence type="ECO:0000313" key="3">
    <source>
        <dbReference type="EMBL" id="OAL10419.1"/>
    </source>
</evidence>
<keyword evidence="4" id="KW-1185">Reference proteome</keyword>
<dbReference type="EMBL" id="LWUJ01000011">
    <property type="protein sequence ID" value="OAL10419.1"/>
    <property type="molecule type" value="Genomic_DNA"/>
</dbReference>
<dbReference type="InterPro" id="IPR022381">
    <property type="entry name" value="Uncharacterised_MG067"/>
</dbReference>
<name>A0A1A9QFD6_9MOLU</name>
<dbReference type="SUPFAM" id="SSF50494">
    <property type="entry name" value="Trypsin-like serine proteases"/>
    <property type="match status" value="1"/>
</dbReference>
<evidence type="ECO:0000256" key="1">
    <source>
        <dbReference type="ARBA" id="ARBA00022475"/>
    </source>
</evidence>
<protein>
    <recommendedName>
        <fullName evidence="2">DUF31 domain-containing protein</fullName>
    </recommendedName>
</protein>
<sequence>MIRKRFLVSLISIFGLGSILTTLLFSNLGKDSELLQELTNVELVKEEDKFDLPKIKEEARKAFETMNDYSFRIFSACTIGTGWVLDYEIPKEGHYPTTWYIATNAHVVNEFRFVDNPYGQELPIPAEDTKVLRNKYKNMGFSNLKLNNKTTCDASKNYGYFDLNLSKPENGYQLKSNLGAIHNKKMKEPKLFYVPINFLEKDESVGIKENNYRDFAVIEIEFINEDYAREATRDFYSKYPVGSKDAINVFGAPLDKQKTWSQIENSIDNYYSLAYPQKKNDPFAYSINFDESSGEASKLTKDRHGISDGKIVHGHVNAVTLESKWPFVMTEWNGKKLNSVGHFYLLENFSMPGGSSGALYIDKNGSILGIKRLGEWEVTNHSWVVPLRSSEIVKDGVIQSPAYDLILGGAPRQKTSYKQQIERYGKKTFLSESGWKHSALSLR</sequence>
<dbReference type="InterPro" id="IPR022382">
    <property type="entry name" value="Mycoplasma_peptidase_DUF31"/>
</dbReference>
<reference evidence="4" key="1">
    <citation type="submission" date="2016-04" db="EMBL/GenBank/DDBJ databases">
        <authorList>
            <person name="Quiroz-Castaneda R.E."/>
            <person name="Martinez-Ocampo F."/>
        </authorList>
    </citation>
    <scope>NUCLEOTIDE SEQUENCE [LARGE SCALE GENOMIC DNA]</scope>
    <source>
        <strain evidence="4">INIFAP01</strain>
    </source>
</reference>
<gene>
    <name evidence="3" type="ORF">A6V39_03215</name>
</gene>
<accession>A0A1A9QFD6</accession>
<evidence type="ECO:0000259" key="2">
    <source>
        <dbReference type="Pfam" id="PF01732"/>
    </source>
</evidence>
<keyword evidence="1" id="KW-1003">Cell membrane</keyword>
<feature type="domain" description="DUF31" evidence="2">
    <location>
        <begin position="74"/>
        <end position="370"/>
    </location>
</feature>
<dbReference type="STRING" id="432608.A6V39_03215"/>
<keyword evidence="1" id="KW-0472">Membrane</keyword>
<dbReference type="Pfam" id="PF01732">
    <property type="entry name" value="Mycop_pep_DUF31"/>
    <property type="match status" value="1"/>
</dbReference>
<evidence type="ECO:0000313" key="4">
    <source>
        <dbReference type="Proteomes" id="UP000077623"/>
    </source>
</evidence>